<gene>
    <name evidence="1" type="ORF">K7432_010595</name>
</gene>
<organism evidence="1 2">
    <name type="scientific">Basidiobolus ranarum</name>
    <dbReference type="NCBI Taxonomy" id="34480"/>
    <lineage>
        <taxon>Eukaryota</taxon>
        <taxon>Fungi</taxon>
        <taxon>Fungi incertae sedis</taxon>
        <taxon>Zoopagomycota</taxon>
        <taxon>Entomophthoromycotina</taxon>
        <taxon>Basidiobolomycetes</taxon>
        <taxon>Basidiobolales</taxon>
        <taxon>Basidiobolaceae</taxon>
        <taxon>Basidiobolus</taxon>
    </lineage>
</organism>
<evidence type="ECO:0000313" key="1">
    <source>
        <dbReference type="EMBL" id="KAK9703694.1"/>
    </source>
</evidence>
<name>A0ABR2VV93_9FUNG</name>
<comment type="caution">
    <text evidence="1">The sequence shown here is derived from an EMBL/GenBank/DDBJ whole genome shotgun (WGS) entry which is preliminary data.</text>
</comment>
<dbReference type="PANTHER" id="PTHR39473">
    <property type="match status" value="1"/>
</dbReference>
<accession>A0ABR2VV93</accession>
<proteinExistence type="predicted"/>
<reference evidence="1 2" key="1">
    <citation type="submission" date="2023-04" db="EMBL/GenBank/DDBJ databases">
        <title>Genome of Basidiobolus ranarum AG-B5.</title>
        <authorList>
            <person name="Stajich J.E."/>
            <person name="Carter-House D."/>
            <person name="Gryganskyi A."/>
        </authorList>
    </citation>
    <scope>NUCLEOTIDE SEQUENCE [LARGE SCALE GENOMIC DNA]</scope>
    <source>
        <strain evidence="1 2">AG-B5</strain>
    </source>
</reference>
<sequence>MAIYDDQPVEKGHKERELCFIAAEVLEQSKTLLNSLPNENSFVKESTYVPKSNIAKHTRHLVDHYRLLFVNLPDNSNIHKGHSSWGVDYDSRDRNVPMETDKNVAIQEIEKLQFKILSTCIPLSTPVVVRAVIDSGSEEESEFQSNYGRELWFCIHHAIHHHALIKAICIEHGIDIPNSFGVAPSTQKYNQQS</sequence>
<protein>
    <recommendedName>
        <fullName evidence="3">DinB-like domain-containing protein</fullName>
    </recommendedName>
</protein>
<dbReference type="EMBL" id="JASJQH010007615">
    <property type="protein sequence ID" value="KAK9703694.1"/>
    <property type="molecule type" value="Genomic_DNA"/>
</dbReference>
<dbReference type="Proteomes" id="UP001479436">
    <property type="component" value="Unassembled WGS sequence"/>
</dbReference>
<keyword evidence="2" id="KW-1185">Reference proteome</keyword>
<dbReference type="PANTHER" id="PTHR39473:SF1">
    <property type="entry name" value="DINB-LIKE DOMAIN-CONTAINING PROTEIN"/>
    <property type="match status" value="1"/>
</dbReference>
<evidence type="ECO:0008006" key="3">
    <source>
        <dbReference type="Google" id="ProtNLM"/>
    </source>
</evidence>
<evidence type="ECO:0000313" key="2">
    <source>
        <dbReference type="Proteomes" id="UP001479436"/>
    </source>
</evidence>